<feature type="region of interest" description="Disordered" evidence="1">
    <location>
        <begin position="107"/>
        <end position="147"/>
    </location>
</feature>
<feature type="domain" description="MADF" evidence="2">
    <location>
        <begin position="55"/>
        <end position="102"/>
    </location>
</feature>
<proteinExistence type="predicted"/>
<protein>
    <recommendedName>
        <fullName evidence="2">MADF domain-containing protein</fullName>
    </recommendedName>
</protein>
<evidence type="ECO:0000313" key="4">
    <source>
        <dbReference type="Proteomes" id="UP001152888"/>
    </source>
</evidence>
<dbReference type="InterPro" id="IPR006578">
    <property type="entry name" value="MADF-dom"/>
</dbReference>
<comment type="caution">
    <text evidence="3">The sequence shown here is derived from an EMBL/GenBank/DDBJ whole genome shotgun (WGS) entry which is preliminary data.</text>
</comment>
<accession>A0A9P0KMK8</accession>
<gene>
    <name evidence="3" type="ORF">ACAOBT_LOCUS11990</name>
</gene>
<organism evidence="3 4">
    <name type="scientific">Acanthoscelides obtectus</name>
    <name type="common">Bean weevil</name>
    <name type="synonym">Bruchus obtectus</name>
    <dbReference type="NCBI Taxonomy" id="200917"/>
    <lineage>
        <taxon>Eukaryota</taxon>
        <taxon>Metazoa</taxon>
        <taxon>Ecdysozoa</taxon>
        <taxon>Arthropoda</taxon>
        <taxon>Hexapoda</taxon>
        <taxon>Insecta</taxon>
        <taxon>Pterygota</taxon>
        <taxon>Neoptera</taxon>
        <taxon>Endopterygota</taxon>
        <taxon>Coleoptera</taxon>
        <taxon>Polyphaga</taxon>
        <taxon>Cucujiformia</taxon>
        <taxon>Chrysomeloidea</taxon>
        <taxon>Chrysomelidae</taxon>
        <taxon>Bruchinae</taxon>
        <taxon>Bruchini</taxon>
        <taxon>Acanthoscelides</taxon>
    </lineage>
</organism>
<keyword evidence="4" id="KW-1185">Reference proteome</keyword>
<dbReference type="Pfam" id="PF10545">
    <property type="entry name" value="MADF_DNA_bdg"/>
    <property type="match status" value="1"/>
</dbReference>
<name>A0A9P0KMK8_ACAOB</name>
<dbReference type="AlphaFoldDB" id="A0A9P0KMK8"/>
<feature type="compositionally biased region" description="Polar residues" evidence="1">
    <location>
        <begin position="111"/>
        <end position="128"/>
    </location>
</feature>
<evidence type="ECO:0000313" key="3">
    <source>
        <dbReference type="EMBL" id="CAH1976148.1"/>
    </source>
</evidence>
<evidence type="ECO:0000256" key="1">
    <source>
        <dbReference type="SAM" id="MobiDB-lite"/>
    </source>
</evidence>
<dbReference type="EMBL" id="CAKOFQ010006844">
    <property type="protein sequence ID" value="CAH1976148.1"/>
    <property type="molecule type" value="Genomic_DNA"/>
</dbReference>
<dbReference type="Proteomes" id="UP001152888">
    <property type="component" value="Unassembled WGS sequence"/>
</dbReference>
<dbReference type="OrthoDB" id="6776244at2759"/>
<evidence type="ECO:0000259" key="2">
    <source>
        <dbReference type="Pfam" id="PF10545"/>
    </source>
</evidence>
<reference evidence="3" key="1">
    <citation type="submission" date="2022-03" db="EMBL/GenBank/DDBJ databases">
        <authorList>
            <person name="Sayadi A."/>
        </authorList>
    </citation>
    <scope>NUCLEOTIDE SEQUENCE</scope>
</reference>
<sequence>MFNPSMDDFSAASGWSIVHVMLDMGGERGLSIVSLSYLANTIWNAVGGSEITQVYIGNSLQQKWKGLRDGFVRELKRRKTTPSGSGAPGKGKYIYFERLMFLERSTRNKTTDSNINTTPRATEQQDLSGNGEDVTRPPVRQAKKKKKLDAADEEFLTIIKKKFLSRN</sequence>